<keyword evidence="2" id="KW-1185">Reference proteome</keyword>
<dbReference type="EMBL" id="MU154762">
    <property type="protein sequence ID" value="KAF9487614.1"/>
    <property type="molecule type" value="Genomic_DNA"/>
</dbReference>
<proteinExistence type="predicted"/>
<evidence type="ECO:0000313" key="1">
    <source>
        <dbReference type="EMBL" id="KAF9487614.1"/>
    </source>
</evidence>
<gene>
    <name evidence="1" type="ORF">BDN71DRAFT_1436716</name>
</gene>
<reference evidence="1" key="1">
    <citation type="submission" date="2020-11" db="EMBL/GenBank/DDBJ databases">
        <authorList>
            <consortium name="DOE Joint Genome Institute"/>
            <person name="Ahrendt S."/>
            <person name="Riley R."/>
            <person name="Andreopoulos W."/>
            <person name="Labutti K."/>
            <person name="Pangilinan J."/>
            <person name="Ruiz-Duenas F.J."/>
            <person name="Barrasa J.M."/>
            <person name="Sanchez-Garcia M."/>
            <person name="Camarero S."/>
            <person name="Miyauchi S."/>
            <person name="Serrano A."/>
            <person name="Linde D."/>
            <person name="Babiker R."/>
            <person name="Drula E."/>
            <person name="Ayuso-Fernandez I."/>
            <person name="Pacheco R."/>
            <person name="Padilla G."/>
            <person name="Ferreira P."/>
            <person name="Barriuso J."/>
            <person name="Kellner H."/>
            <person name="Castanera R."/>
            <person name="Alfaro M."/>
            <person name="Ramirez L."/>
            <person name="Pisabarro A.G."/>
            <person name="Kuo A."/>
            <person name="Tritt A."/>
            <person name="Lipzen A."/>
            <person name="He G."/>
            <person name="Yan M."/>
            <person name="Ng V."/>
            <person name="Cullen D."/>
            <person name="Martin F."/>
            <person name="Rosso M.-N."/>
            <person name="Henrissat B."/>
            <person name="Hibbett D."/>
            <person name="Martinez A.T."/>
            <person name="Grigoriev I.V."/>
        </authorList>
    </citation>
    <scope>NUCLEOTIDE SEQUENCE</scope>
    <source>
        <strain evidence="1">ATCC 90797</strain>
    </source>
</reference>
<dbReference type="Proteomes" id="UP000807025">
    <property type="component" value="Unassembled WGS sequence"/>
</dbReference>
<comment type="caution">
    <text evidence="1">The sequence shown here is derived from an EMBL/GenBank/DDBJ whole genome shotgun (WGS) entry which is preliminary data.</text>
</comment>
<name>A0A9P6D8G8_PLEER</name>
<accession>A0A9P6D8G8</accession>
<organism evidence="1 2">
    <name type="scientific">Pleurotus eryngii</name>
    <name type="common">Boletus of the steppes</name>
    <dbReference type="NCBI Taxonomy" id="5323"/>
    <lineage>
        <taxon>Eukaryota</taxon>
        <taxon>Fungi</taxon>
        <taxon>Dikarya</taxon>
        <taxon>Basidiomycota</taxon>
        <taxon>Agaricomycotina</taxon>
        <taxon>Agaricomycetes</taxon>
        <taxon>Agaricomycetidae</taxon>
        <taxon>Agaricales</taxon>
        <taxon>Pleurotineae</taxon>
        <taxon>Pleurotaceae</taxon>
        <taxon>Pleurotus</taxon>
    </lineage>
</organism>
<evidence type="ECO:0000313" key="2">
    <source>
        <dbReference type="Proteomes" id="UP000807025"/>
    </source>
</evidence>
<sequence>MWAAWMPIAQYYLHEYLSLHSRLPGSPCAALASTYSLKDTVTQSPIPSTPLLMLYPSSTGSSSGDHTIQILSMGCWEAHAWIGRSCRRSMNVALWEAHTQNGLPGSPCLDLEVPSSINECGRPGGPYTVDDGYSVRGGVEGMGDCVTVSSTYVRNGWPGASLCEWARMGIQAACVVEGGSQVFNNNILTYVDRLTELIGARMAIQAARANLCKSFVRPLHTPASGTADISVGV</sequence>
<dbReference type="AlphaFoldDB" id="A0A9P6D8G8"/>
<protein>
    <submittedName>
        <fullName evidence="1">Uncharacterized protein</fullName>
    </submittedName>
</protein>